<reference evidence="3 4" key="1">
    <citation type="journal article" date="2019" name="Int. J. Syst. Evol. Microbiol.">
        <title>The Global Catalogue of Microorganisms (GCM) 10K type strain sequencing project: providing services to taxonomists for standard genome sequencing and annotation.</title>
        <authorList>
            <consortium name="The Broad Institute Genomics Platform"/>
            <consortium name="The Broad Institute Genome Sequencing Center for Infectious Disease"/>
            <person name="Wu L."/>
            <person name="Ma J."/>
        </authorList>
    </citation>
    <scope>NUCLEOTIDE SEQUENCE [LARGE SCALE GENOMIC DNA]</scope>
    <source>
        <strain evidence="3 4">JCM 15421</strain>
    </source>
</reference>
<sequence>MKAQLAIAAALLAFAGSAAATHDHATSPRPQSSTGPGQSIGAPTVTAGIDLVTTLTPWTSGPISCSTATTLGINPGDSFGVCYTVTNHSGRELDWHYLQANNGFMASASYFNNQLNQRLADGASLQFTYPVQNLVWQSTDINSIWTAQDAPPPVYSFDDTVPFAFVDLSQSPTATMLIAPGTGGTSTTADVTMPFSFRFYEHAAANQLCVTLSGAILVGQPGCHFGADSNFGQMPIIFASDLIMPAWTIWNSTLDGGTVYADTQGTAPNRRFIVEWQGMTRNHTPGPGITFEAVIDEATSQITFQYQSMAFNDGGNGNGFPGDYGASSTAGIQRDYGANGVAPTYLQYSWWQPVLTNGKAIRWTPGPMPYSVTATSTAHIEVLSAAITANPTAIQASAAVGASTTAPVTIGNAGNTALAWVLGQTPASSGFHFATPYVGSLATPVLAHYSASNPDPRDAVRAHAGASNAFRTSASVSQTSTARVPAYAIGSISSGSRYVSLDALAPQTLTQNNYDVSTNQVGGFIDNDFTKQYLQTNGGCDFNSCWGFQFYWLGNNGSGNGTRIVASGAAPSAPSPTIAGELWHGMKWDATTHTVYAVASTDTAPNRTDLYAIDPRFGSPTWIAKLDRVSLNGTRMLDIAIAPNGAMYGIDEATDSLYAIDKTNGHLRLIGATGLDAGIYDLQSMDFDQSSGILYYAAFPLTPTVSSIYTVDLTTGHAKLIGPFGDGSIAVSAFAIAVPGGPCVSPTSVPWLSFDHSSGTTLPGQSDTVTATLNAGNLTDGTYHANICVYSNTRFDSTVALPVTFSVGVPDRIFANGFE</sequence>
<evidence type="ECO:0000259" key="2">
    <source>
        <dbReference type="Pfam" id="PF14339"/>
    </source>
</evidence>
<comment type="caution">
    <text evidence="3">The sequence shown here is derived from an EMBL/GenBank/DDBJ whole genome shotgun (WGS) entry which is preliminary data.</text>
</comment>
<protein>
    <recommendedName>
        <fullName evidence="2">DUF4394 domain-containing protein</fullName>
    </recommendedName>
</protein>
<dbReference type="InterPro" id="IPR025507">
    <property type="entry name" value="DUF4394"/>
</dbReference>
<evidence type="ECO:0000313" key="4">
    <source>
        <dbReference type="Proteomes" id="UP001501523"/>
    </source>
</evidence>
<organism evidence="3 4">
    <name type="scientific">Dokdonella soli</name>
    <dbReference type="NCBI Taxonomy" id="529810"/>
    <lineage>
        <taxon>Bacteria</taxon>
        <taxon>Pseudomonadati</taxon>
        <taxon>Pseudomonadota</taxon>
        <taxon>Gammaproteobacteria</taxon>
        <taxon>Lysobacterales</taxon>
        <taxon>Rhodanobacteraceae</taxon>
        <taxon>Dokdonella</taxon>
    </lineage>
</organism>
<feature type="signal peptide" evidence="1">
    <location>
        <begin position="1"/>
        <end position="20"/>
    </location>
</feature>
<proteinExistence type="predicted"/>
<feature type="chain" id="PRO_5045198890" description="DUF4394 domain-containing protein" evidence="1">
    <location>
        <begin position="21"/>
        <end position="819"/>
    </location>
</feature>
<feature type="domain" description="DUF4394" evidence="2">
    <location>
        <begin position="645"/>
        <end position="730"/>
    </location>
</feature>
<dbReference type="Pfam" id="PF14339">
    <property type="entry name" value="DUF4394"/>
    <property type="match status" value="1"/>
</dbReference>
<evidence type="ECO:0000256" key="1">
    <source>
        <dbReference type="SAM" id="SignalP"/>
    </source>
</evidence>
<dbReference type="Proteomes" id="UP001501523">
    <property type="component" value="Unassembled WGS sequence"/>
</dbReference>
<dbReference type="RefSeq" id="WP_343791257.1">
    <property type="nucleotide sequence ID" value="NZ_BAAAEU010000010.1"/>
</dbReference>
<name>A0ABN1ILH0_9GAMM</name>
<gene>
    <name evidence="3" type="ORF">GCM10009105_23290</name>
</gene>
<dbReference type="EMBL" id="BAAAEU010000010">
    <property type="protein sequence ID" value="GAA0716673.1"/>
    <property type="molecule type" value="Genomic_DNA"/>
</dbReference>
<dbReference type="SUPFAM" id="SSF63825">
    <property type="entry name" value="YWTD domain"/>
    <property type="match status" value="1"/>
</dbReference>
<keyword evidence="4" id="KW-1185">Reference proteome</keyword>
<evidence type="ECO:0000313" key="3">
    <source>
        <dbReference type="EMBL" id="GAA0716673.1"/>
    </source>
</evidence>
<keyword evidence="1" id="KW-0732">Signal</keyword>
<accession>A0ABN1ILH0</accession>